<dbReference type="Gene3D" id="1.50.10.10">
    <property type="match status" value="1"/>
</dbReference>
<dbReference type="InterPro" id="IPR054491">
    <property type="entry name" value="MGH1-like_GH"/>
</dbReference>
<dbReference type="PANTHER" id="PTHR10412">
    <property type="entry name" value="MANNOSYL-OLIGOSACCHARIDE GLUCOSIDASE"/>
    <property type="match status" value="1"/>
</dbReference>
<dbReference type="GO" id="GO:0006487">
    <property type="term" value="P:protein N-linked glycosylation"/>
    <property type="evidence" value="ECO:0007669"/>
    <property type="project" value="TreeGrafter"/>
</dbReference>
<dbReference type="Pfam" id="PF22422">
    <property type="entry name" value="MGH1-like_GH"/>
    <property type="match status" value="1"/>
</dbReference>
<keyword evidence="3" id="KW-0326">Glycosidase</keyword>
<dbReference type="GO" id="GO:0009311">
    <property type="term" value="P:oligosaccharide metabolic process"/>
    <property type="evidence" value="ECO:0007669"/>
    <property type="project" value="InterPro"/>
</dbReference>
<feature type="domain" description="Mannosylglycerate hydrolase MGH1-like glycoside hydrolase" evidence="4">
    <location>
        <begin position="28"/>
        <end position="409"/>
    </location>
</feature>
<keyword evidence="2" id="KW-0378">Hydrolase</keyword>
<reference evidence="6" key="1">
    <citation type="submission" date="2016-10" db="EMBL/GenBank/DDBJ databases">
        <authorList>
            <person name="Varghese N."/>
            <person name="Submissions S."/>
        </authorList>
    </citation>
    <scope>NUCLEOTIDE SEQUENCE [LARGE SCALE GENOMIC DNA]</scope>
    <source>
        <strain evidence="6">CGMCC 1.7738</strain>
    </source>
</reference>
<evidence type="ECO:0000313" key="5">
    <source>
        <dbReference type="EMBL" id="SFK98100.1"/>
    </source>
</evidence>
<dbReference type="SUPFAM" id="SSF48208">
    <property type="entry name" value="Six-hairpin glycosidases"/>
    <property type="match status" value="1"/>
</dbReference>
<comment type="similarity">
    <text evidence="1">Belongs to the glycosyl hydrolase 63 family.</text>
</comment>
<evidence type="ECO:0000259" key="4">
    <source>
        <dbReference type="Pfam" id="PF22422"/>
    </source>
</evidence>
<dbReference type="EMBL" id="FOTC01000002">
    <property type="protein sequence ID" value="SFK98100.1"/>
    <property type="molecule type" value="Genomic_DNA"/>
</dbReference>
<sequence length="423" mass="48647">MTDRREQAVAILRENRHEGYTIPSSTLYPYQWNWDSAFIAVGLAHVDEAAAKQELRTLLDAMWPNGMVPQIAFWADAEGYFPGPDEWEAGTDEVATSGITQPPMLVPAARRVYEVTSDDAFRDEMLPLLDQHLSWWVDERSFDGDTVYVRHPWATGMDDSPAWVPVLESFDPADIATNLDYARKDRKSADLSEQRPTDWDYDRYVALVRQGKALDWDESRLREVCPFLVEDVLTNSIFVRACDDLAALYAGAGDEAKADEWRRQAEHSRAGMRERLWDEELGTFVSYDRVNDRKLRVNSVAGLVSVFGEVPTNEQFGRLRENLRENFLDYDYACPSYVGPDMDYDRYWRGPAWMNVNWLLADGLRRYGAVDTADRIEEDSLELLEEEGFREYFNPETGAGRGSDRFSWSAALYLDWASDMTHE</sequence>
<dbReference type="STRING" id="553466.SAMN04487950_1730"/>
<proteinExistence type="inferred from homology"/>
<dbReference type="Proteomes" id="UP000199607">
    <property type="component" value="Unassembled WGS sequence"/>
</dbReference>
<organism evidence="5 6">
    <name type="scientific">Halogranum rubrum</name>
    <dbReference type="NCBI Taxonomy" id="553466"/>
    <lineage>
        <taxon>Archaea</taxon>
        <taxon>Methanobacteriati</taxon>
        <taxon>Methanobacteriota</taxon>
        <taxon>Stenosarchaea group</taxon>
        <taxon>Halobacteria</taxon>
        <taxon>Halobacteriales</taxon>
        <taxon>Haloferacaceae</taxon>
    </lineage>
</organism>
<protein>
    <submittedName>
        <fullName evidence="5">Trehalase</fullName>
    </submittedName>
</protein>
<name>A0A1I4DZF0_9EURY</name>
<evidence type="ECO:0000256" key="1">
    <source>
        <dbReference type="ARBA" id="ARBA00010833"/>
    </source>
</evidence>
<evidence type="ECO:0000256" key="3">
    <source>
        <dbReference type="ARBA" id="ARBA00023295"/>
    </source>
</evidence>
<dbReference type="InterPro" id="IPR012341">
    <property type="entry name" value="6hp_glycosidase-like_sf"/>
</dbReference>
<dbReference type="PANTHER" id="PTHR10412:SF11">
    <property type="entry name" value="MANNOSYL-OLIGOSACCHARIDE GLUCOSIDASE"/>
    <property type="match status" value="1"/>
</dbReference>
<evidence type="ECO:0000313" key="6">
    <source>
        <dbReference type="Proteomes" id="UP000199607"/>
    </source>
</evidence>
<evidence type="ECO:0000256" key="2">
    <source>
        <dbReference type="ARBA" id="ARBA00022801"/>
    </source>
</evidence>
<dbReference type="AlphaFoldDB" id="A0A1I4DZF0"/>
<dbReference type="InterPro" id="IPR004888">
    <property type="entry name" value="Glycoside_hydrolase_63"/>
</dbReference>
<keyword evidence="6" id="KW-1185">Reference proteome</keyword>
<gene>
    <name evidence="5" type="ORF">SAMN04487950_1730</name>
</gene>
<dbReference type="RefSeq" id="WP_089868503.1">
    <property type="nucleotide sequence ID" value="NZ_FOTC01000002.1"/>
</dbReference>
<dbReference type="GO" id="GO:0004573">
    <property type="term" value="F:Glc3Man9GlcNAc2 oligosaccharide glucosidase activity"/>
    <property type="evidence" value="ECO:0007669"/>
    <property type="project" value="InterPro"/>
</dbReference>
<accession>A0A1I4DZF0</accession>
<dbReference type="InterPro" id="IPR008928">
    <property type="entry name" value="6-hairpin_glycosidase_sf"/>
</dbReference>